<dbReference type="OrthoDB" id="412155at2759"/>
<evidence type="ECO:0000259" key="3">
    <source>
        <dbReference type="PROSITE" id="PS50060"/>
    </source>
</evidence>
<keyword evidence="2" id="KW-0472">Membrane</keyword>
<feature type="region of interest" description="Disordered" evidence="1">
    <location>
        <begin position="334"/>
        <end position="355"/>
    </location>
</feature>
<dbReference type="EMBL" id="CAJPWZ010000309">
    <property type="protein sequence ID" value="CAG2190015.1"/>
    <property type="molecule type" value="Genomic_DNA"/>
</dbReference>
<organism evidence="4 5">
    <name type="scientific">Mytilus edulis</name>
    <name type="common">Blue mussel</name>
    <dbReference type="NCBI Taxonomy" id="6550"/>
    <lineage>
        <taxon>Eukaryota</taxon>
        <taxon>Metazoa</taxon>
        <taxon>Spiralia</taxon>
        <taxon>Lophotrochozoa</taxon>
        <taxon>Mollusca</taxon>
        <taxon>Bivalvia</taxon>
        <taxon>Autobranchia</taxon>
        <taxon>Pteriomorphia</taxon>
        <taxon>Mytilida</taxon>
        <taxon>Mytiloidea</taxon>
        <taxon>Mytilidae</taxon>
        <taxon>Mytilinae</taxon>
        <taxon>Mytilus</taxon>
    </lineage>
</organism>
<feature type="compositionally biased region" description="Basic and acidic residues" evidence="1">
    <location>
        <begin position="150"/>
        <end position="168"/>
    </location>
</feature>
<keyword evidence="5" id="KW-1185">Reference proteome</keyword>
<sequence>MKRYRSNTLLSKPVSVKCYVSVPTEKETKPEFEATAKYHYGSDLAIDDIALTREFWYSMPGRTSNIKVEIETSWGQVKTIWSKNKIVKAGKWNKQALVINYYDNFQDIKTPSKQTTVQQTHFSTTSTHTEKSSPSASYSTTSKHVTKKKTTTDAKKTTLNKHDSKTTDHSTTPYIIQVTKKTFTTKKNKATKSEAEKSDHISKGAQAGIGITVALLGVGLVVAVLFIMKKKISTIDQGIKLNKNEIQLESKYTRTETYINGDTKCVIENGISQANNQTAWTSTEPLCKHICLLEVFSERTKATIDCNFDNDLCEWRNKADSCFNWTIGNGKTGDKTSGPIADHTTGSPPSLQRTTTTLSPTTIQIAALPINCNFEDGLCGFRTDNSEGQKIKSTTRAATSTRPTLKTSPAIVFNKTSSCPSEYFGLLSALSCDFTSDFCNYTTVDSPVHWQRKKGASGRTWVAKIPERINTLSGT</sequence>
<reference evidence="4" key="1">
    <citation type="submission" date="2021-03" db="EMBL/GenBank/DDBJ databases">
        <authorList>
            <person name="Bekaert M."/>
        </authorList>
    </citation>
    <scope>NUCLEOTIDE SEQUENCE</scope>
</reference>
<gene>
    <name evidence="4" type="ORF">MEDL_5305</name>
</gene>
<dbReference type="SUPFAM" id="SSF49899">
    <property type="entry name" value="Concanavalin A-like lectins/glucanases"/>
    <property type="match status" value="1"/>
</dbReference>
<keyword evidence="2" id="KW-0812">Transmembrane</keyword>
<evidence type="ECO:0000313" key="4">
    <source>
        <dbReference type="EMBL" id="CAG2190015.1"/>
    </source>
</evidence>
<feature type="domain" description="MAM" evidence="3">
    <location>
        <begin position="304"/>
        <end position="348"/>
    </location>
</feature>
<evidence type="ECO:0000256" key="1">
    <source>
        <dbReference type="SAM" id="MobiDB-lite"/>
    </source>
</evidence>
<dbReference type="Proteomes" id="UP000683360">
    <property type="component" value="Unassembled WGS sequence"/>
</dbReference>
<dbReference type="InterPro" id="IPR000998">
    <property type="entry name" value="MAM_dom"/>
</dbReference>
<dbReference type="PROSITE" id="PS50060">
    <property type="entry name" value="MAM_2"/>
    <property type="match status" value="1"/>
</dbReference>
<keyword evidence="2" id="KW-1133">Transmembrane helix</keyword>
<feature type="region of interest" description="Disordered" evidence="1">
    <location>
        <begin position="113"/>
        <end position="170"/>
    </location>
</feature>
<dbReference type="Gene3D" id="2.60.120.200">
    <property type="match status" value="1"/>
</dbReference>
<comment type="caution">
    <text evidence="4">The sequence shown here is derived from an EMBL/GenBank/DDBJ whole genome shotgun (WGS) entry which is preliminary data.</text>
</comment>
<proteinExistence type="predicted"/>
<feature type="compositionally biased region" description="Low complexity" evidence="1">
    <location>
        <begin position="114"/>
        <end position="143"/>
    </location>
</feature>
<name>A0A8S3Q6P6_MYTED</name>
<dbReference type="AlphaFoldDB" id="A0A8S3Q6P6"/>
<accession>A0A8S3Q6P6</accession>
<evidence type="ECO:0000313" key="5">
    <source>
        <dbReference type="Proteomes" id="UP000683360"/>
    </source>
</evidence>
<evidence type="ECO:0000256" key="2">
    <source>
        <dbReference type="SAM" id="Phobius"/>
    </source>
</evidence>
<dbReference type="InterPro" id="IPR013320">
    <property type="entry name" value="ConA-like_dom_sf"/>
</dbReference>
<protein>
    <recommendedName>
        <fullName evidence="3">MAM domain-containing protein</fullName>
    </recommendedName>
</protein>
<dbReference type="GO" id="GO:0016020">
    <property type="term" value="C:membrane"/>
    <property type="evidence" value="ECO:0007669"/>
    <property type="project" value="InterPro"/>
</dbReference>
<feature type="transmembrane region" description="Helical" evidence="2">
    <location>
        <begin position="207"/>
        <end position="228"/>
    </location>
</feature>